<dbReference type="AlphaFoldDB" id="A0A835IN98"/>
<keyword evidence="4" id="KW-1185">Reference proteome</keyword>
<dbReference type="GO" id="GO:0005634">
    <property type="term" value="C:nucleus"/>
    <property type="evidence" value="ECO:0007669"/>
    <property type="project" value="UniProtKB-SubCell"/>
</dbReference>
<keyword evidence="1" id="KW-0539">Nucleus</keyword>
<dbReference type="EMBL" id="JADFTS010000002">
    <property type="protein sequence ID" value="KAF9618703.1"/>
    <property type="molecule type" value="Genomic_DNA"/>
</dbReference>
<reference evidence="3 4" key="1">
    <citation type="submission" date="2020-10" db="EMBL/GenBank/DDBJ databases">
        <title>The Coptis chinensis genome and diversification of protoberbering-type alkaloids.</title>
        <authorList>
            <person name="Wang B."/>
            <person name="Shu S."/>
            <person name="Song C."/>
            <person name="Liu Y."/>
        </authorList>
    </citation>
    <scope>NUCLEOTIDE SEQUENCE [LARGE SCALE GENOMIC DNA]</scope>
    <source>
        <strain evidence="3">HL-2020</strain>
        <tissue evidence="3">Leaf</tissue>
    </source>
</reference>
<comment type="subcellular location">
    <subcellularLocation>
        <location evidence="1">Nucleus</location>
    </subcellularLocation>
</comment>
<accession>A0A835IN98</accession>
<sequence>MHGCIKLNLKKVKVASDSLRSVQILNENKNPLRYRRVPICLHQEQYPLMEDLNDKYVEVNAQNGTNRVEKALQPFVGMEFNFYEDAYEFFNQYAKKVGFGIRLSKIYTEKIFKKFQNEIEEMDSCFNTTQVRVDGQIVTYIVKVRMVSEKGERWLKEYKTPMMLKVIIRCNGMHDNIYKYAIKFFEEAVVSKEHYKVALEALAEAMNKVKQVESCELSNTPTSTPPGATDNGVKVQDPVRSKRIGRPKEKRLPNLSEKIRKPKRQKGHLTSSQRIDIGHLGSEKRWPASILLSKAVRWC</sequence>
<dbReference type="PANTHER" id="PTHR31669">
    <property type="entry name" value="PROTEIN FAR1-RELATED SEQUENCE 10-RELATED"/>
    <property type="match status" value="1"/>
</dbReference>
<dbReference type="Proteomes" id="UP000631114">
    <property type="component" value="Unassembled WGS sequence"/>
</dbReference>
<dbReference type="InterPro" id="IPR031052">
    <property type="entry name" value="FHY3/FAR1"/>
</dbReference>
<dbReference type="GO" id="GO:0006355">
    <property type="term" value="P:regulation of DNA-templated transcription"/>
    <property type="evidence" value="ECO:0007669"/>
    <property type="project" value="UniProtKB-UniRule"/>
</dbReference>
<comment type="similarity">
    <text evidence="1">Belongs to the FHY3/FAR1 family.</text>
</comment>
<evidence type="ECO:0000313" key="3">
    <source>
        <dbReference type="EMBL" id="KAF9618703.1"/>
    </source>
</evidence>
<dbReference type="PANTHER" id="PTHR31669:SF251">
    <property type="entry name" value="PROTEIN FAR1-RELATED SEQUENCE"/>
    <property type="match status" value="1"/>
</dbReference>
<gene>
    <name evidence="3" type="ORF">IFM89_002398</name>
</gene>
<protein>
    <recommendedName>
        <fullName evidence="1">Protein FAR1-RELATED SEQUENCE</fullName>
    </recommendedName>
</protein>
<comment type="function">
    <text evidence="1">Putative transcription activator involved in regulating light control of development.</text>
</comment>
<name>A0A835IN98_9MAGN</name>
<feature type="region of interest" description="Disordered" evidence="2">
    <location>
        <begin position="243"/>
        <end position="272"/>
    </location>
</feature>
<keyword evidence="1" id="KW-0863">Zinc-finger</keyword>
<evidence type="ECO:0000256" key="1">
    <source>
        <dbReference type="RuleBase" id="RU367018"/>
    </source>
</evidence>
<dbReference type="GO" id="GO:0008270">
    <property type="term" value="F:zinc ion binding"/>
    <property type="evidence" value="ECO:0007669"/>
    <property type="project" value="UniProtKB-UniRule"/>
</dbReference>
<proteinExistence type="inferred from homology"/>
<evidence type="ECO:0000256" key="2">
    <source>
        <dbReference type="SAM" id="MobiDB-lite"/>
    </source>
</evidence>
<keyword evidence="1" id="KW-0862">Zinc</keyword>
<dbReference type="OrthoDB" id="1856215at2759"/>
<comment type="caution">
    <text evidence="3">The sequence shown here is derived from an EMBL/GenBank/DDBJ whole genome shotgun (WGS) entry which is preliminary data.</text>
</comment>
<evidence type="ECO:0000313" key="4">
    <source>
        <dbReference type="Proteomes" id="UP000631114"/>
    </source>
</evidence>
<keyword evidence="1" id="KW-0479">Metal-binding</keyword>
<organism evidence="3 4">
    <name type="scientific">Coptis chinensis</name>
    <dbReference type="NCBI Taxonomy" id="261450"/>
    <lineage>
        <taxon>Eukaryota</taxon>
        <taxon>Viridiplantae</taxon>
        <taxon>Streptophyta</taxon>
        <taxon>Embryophyta</taxon>
        <taxon>Tracheophyta</taxon>
        <taxon>Spermatophyta</taxon>
        <taxon>Magnoliopsida</taxon>
        <taxon>Ranunculales</taxon>
        <taxon>Ranunculaceae</taxon>
        <taxon>Coptidoideae</taxon>
        <taxon>Coptis</taxon>
    </lineage>
</organism>